<evidence type="ECO:0000259" key="1">
    <source>
        <dbReference type="Pfam" id="PF24218"/>
    </source>
</evidence>
<feature type="domain" description="DUF7437" evidence="1">
    <location>
        <begin position="192"/>
        <end position="251"/>
    </location>
</feature>
<dbReference type="InterPro" id="IPR036390">
    <property type="entry name" value="WH_DNA-bd_sf"/>
</dbReference>
<proteinExistence type="predicted"/>
<name>A0ABT4Z7Q9_HALEZ</name>
<dbReference type="Proteomes" id="UP001210528">
    <property type="component" value="Unassembled WGS sequence"/>
</dbReference>
<comment type="caution">
    <text evidence="2">The sequence shown here is derived from an EMBL/GenBank/DDBJ whole genome shotgun (WGS) entry which is preliminary data.</text>
</comment>
<dbReference type="EMBL" id="JAQLUK010000070">
    <property type="protein sequence ID" value="MDB2294226.1"/>
    <property type="molecule type" value="Genomic_DNA"/>
</dbReference>
<dbReference type="Pfam" id="PF24218">
    <property type="entry name" value="DUF7437"/>
    <property type="match status" value="1"/>
</dbReference>
<evidence type="ECO:0000313" key="2">
    <source>
        <dbReference type="EMBL" id="MDB2294226.1"/>
    </source>
</evidence>
<reference evidence="2 3" key="1">
    <citation type="submission" date="2023-01" db="EMBL/GenBank/DDBJ databases">
        <title>Halorubrum ezzemoulense from Santa Pola, Spain.</title>
        <authorList>
            <person name="Feng Y."/>
            <person name="Louyakis A.S."/>
            <person name="Gogarten J.P."/>
        </authorList>
    </citation>
    <scope>NUCLEOTIDE SEQUENCE [LARGE SCALE GENOMIC DNA]</scope>
    <source>
        <strain evidence="2 3">AMM015</strain>
    </source>
</reference>
<sequence length="292" mass="32413">MVFDLRKHRREDGTPVGRVCRIVAGRRCVRSRMDVVTGGVTVVCGDSLKYIDFGLTSMTFDHDGVRPDGGIDALDPPPRDVMDEEALKPETLAQNAPRLETVVQLLNHPALTRVYVYVCYWGPVAPPEIMEALDISKSTTYEYVDQLVDLGLADRDDSTRPQQLTADPIVIVEQYAPIVITPTVLHALALQAVDEDVAYFIDRYGIGKLIAALRGAGLHFAGKTTQRMVAADIDVRETEAMMIIYALKPALVVGRDHDPFFEYLFPDVDDEMDLPDLDKISDAPTHSSDLDR</sequence>
<dbReference type="Gene3D" id="1.10.10.10">
    <property type="entry name" value="Winged helix-like DNA-binding domain superfamily/Winged helix DNA-binding domain"/>
    <property type="match status" value="1"/>
</dbReference>
<organism evidence="2 3">
    <name type="scientific">Halorubrum ezzemoulense</name>
    <name type="common">Halorubrum chaoviator</name>
    <dbReference type="NCBI Taxonomy" id="337243"/>
    <lineage>
        <taxon>Archaea</taxon>
        <taxon>Methanobacteriati</taxon>
        <taxon>Methanobacteriota</taxon>
        <taxon>Stenosarchaea group</taxon>
        <taxon>Halobacteria</taxon>
        <taxon>Halobacteriales</taxon>
        <taxon>Haloferacaceae</taxon>
        <taxon>Halorubrum</taxon>
    </lineage>
</organism>
<dbReference type="SUPFAM" id="SSF46785">
    <property type="entry name" value="Winged helix' DNA-binding domain"/>
    <property type="match status" value="1"/>
</dbReference>
<accession>A0ABT4Z7Q9</accession>
<keyword evidence="3" id="KW-1185">Reference proteome</keyword>
<dbReference type="InterPro" id="IPR036388">
    <property type="entry name" value="WH-like_DNA-bd_sf"/>
</dbReference>
<protein>
    <recommendedName>
        <fullName evidence="1">DUF7437 domain-containing protein</fullName>
    </recommendedName>
</protein>
<gene>
    <name evidence="2" type="ORF">PM085_18590</name>
</gene>
<evidence type="ECO:0000313" key="3">
    <source>
        <dbReference type="Proteomes" id="UP001210528"/>
    </source>
</evidence>
<dbReference type="InterPro" id="IPR055860">
    <property type="entry name" value="DUF7437"/>
</dbReference>